<dbReference type="EMBL" id="JAUHLN010000002">
    <property type="protein sequence ID" value="MDN4072966.1"/>
    <property type="molecule type" value="Genomic_DNA"/>
</dbReference>
<evidence type="ECO:0000256" key="2">
    <source>
        <dbReference type="ARBA" id="ARBA00009417"/>
    </source>
</evidence>
<evidence type="ECO:0000256" key="4">
    <source>
        <dbReference type="ARBA" id="ARBA00022741"/>
    </source>
</evidence>
<keyword evidence="4" id="KW-0547">Nucleotide-binding</keyword>
<keyword evidence="12" id="KW-1185">Reference proteome</keyword>
<comment type="catalytic activity">
    <reaction evidence="9">
        <text>ATP + H2O = ADP + phosphate + H(+)</text>
        <dbReference type="Rhea" id="RHEA:13065"/>
        <dbReference type="ChEBI" id="CHEBI:15377"/>
        <dbReference type="ChEBI" id="CHEBI:15378"/>
        <dbReference type="ChEBI" id="CHEBI:30616"/>
        <dbReference type="ChEBI" id="CHEBI:43474"/>
        <dbReference type="ChEBI" id="CHEBI:456216"/>
    </reaction>
</comment>
<evidence type="ECO:0000256" key="8">
    <source>
        <dbReference type="ARBA" id="ARBA00035108"/>
    </source>
</evidence>
<comment type="similarity">
    <text evidence="2">Belongs to the CbbQ/NirQ/NorQ/GpvN family.</text>
</comment>
<dbReference type="InterPro" id="IPR003593">
    <property type="entry name" value="AAA+_ATPase"/>
</dbReference>
<dbReference type="SUPFAM" id="SSF52540">
    <property type="entry name" value="P-loop containing nucleoside triphosphate hydrolases"/>
    <property type="match status" value="1"/>
</dbReference>
<evidence type="ECO:0000256" key="7">
    <source>
        <dbReference type="ARBA" id="ARBA00022987"/>
    </source>
</evidence>
<dbReference type="Gene3D" id="3.40.50.300">
    <property type="entry name" value="P-loop containing nucleotide triphosphate hydrolases"/>
    <property type="match status" value="1"/>
</dbReference>
<dbReference type="PANTHER" id="PTHR42759:SF1">
    <property type="entry name" value="MAGNESIUM-CHELATASE SUBUNIT CHLD"/>
    <property type="match status" value="1"/>
</dbReference>
<evidence type="ECO:0000313" key="12">
    <source>
        <dbReference type="Proteomes" id="UP001168694"/>
    </source>
</evidence>
<protein>
    <submittedName>
        <fullName evidence="11">Gas vesicle protein GvpN</fullName>
    </submittedName>
</protein>
<evidence type="ECO:0000256" key="5">
    <source>
        <dbReference type="ARBA" id="ARBA00022801"/>
    </source>
</evidence>
<dbReference type="CDD" id="cd00009">
    <property type="entry name" value="AAA"/>
    <property type="match status" value="1"/>
</dbReference>
<gene>
    <name evidence="11" type="primary">gvpN</name>
    <name evidence="11" type="ORF">QYF49_08010</name>
</gene>
<evidence type="ECO:0000256" key="3">
    <source>
        <dbReference type="ARBA" id="ARBA00022490"/>
    </source>
</evidence>
<name>A0ABT8E4Y1_9BACL</name>
<dbReference type="NCBIfam" id="TIGR02640">
    <property type="entry name" value="gas_vesic_GvpN"/>
    <property type="match status" value="1"/>
</dbReference>
<dbReference type="InterPro" id="IPR013462">
    <property type="entry name" value="Gas-vesicle_GvpN"/>
</dbReference>
<comment type="subcellular location">
    <subcellularLocation>
        <location evidence="1">Cytoplasm</location>
    </subcellularLocation>
    <subcellularLocation>
        <location evidence="8">Gas vesicle</location>
    </subcellularLocation>
</comment>
<comment type="caution">
    <text evidence="11">The sequence shown here is derived from an EMBL/GenBank/DDBJ whole genome shotgun (WGS) entry which is preliminary data.</text>
</comment>
<evidence type="ECO:0000256" key="9">
    <source>
        <dbReference type="ARBA" id="ARBA00049360"/>
    </source>
</evidence>
<evidence type="ECO:0000313" key="11">
    <source>
        <dbReference type="EMBL" id="MDN4072966.1"/>
    </source>
</evidence>
<proteinExistence type="inferred from homology"/>
<dbReference type="InterPro" id="IPR050764">
    <property type="entry name" value="CbbQ/NirQ/NorQ/GpvN"/>
</dbReference>
<keyword evidence="6" id="KW-0067">ATP-binding</keyword>
<dbReference type="InterPro" id="IPR027417">
    <property type="entry name" value="P-loop_NTPase"/>
</dbReference>
<evidence type="ECO:0000256" key="6">
    <source>
        <dbReference type="ARBA" id="ARBA00022840"/>
    </source>
</evidence>
<keyword evidence="7" id="KW-0304">Gas vesicle</keyword>
<dbReference type="RefSeq" id="WP_290399119.1">
    <property type="nucleotide sequence ID" value="NZ_JAUHLN010000002.1"/>
</dbReference>
<dbReference type="Proteomes" id="UP001168694">
    <property type="component" value="Unassembled WGS sequence"/>
</dbReference>
<organism evidence="11 12">
    <name type="scientific">Fictibacillus terranigra</name>
    <dbReference type="NCBI Taxonomy" id="3058424"/>
    <lineage>
        <taxon>Bacteria</taxon>
        <taxon>Bacillati</taxon>
        <taxon>Bacillota</taxon>
        <taxon>Bacilli</taxon>
        <taxon>Bacillales</taxon>
        <taxon>Fictibacillaceae</taxon>
        <taxon>Fictibacillus</taxon>
    </lineage>
</organism>
<dbReference type="InterPro" id="IPR011704">
    <property type="entry name" value="ATPase_dyneun-rel_AAA"/>
</dbReference>
<evidence type="ECO:0000259" key="10">
    <source>
        <dbReference type="SMART" id="SM00382"/>
    </source>
</evidence>
<reference evidence="11" key="1">
    <citation type="submission" date="2023-06" db="EMBL/GenBank/DDBJ databases">
        <title>Draft Genome Sequences of Representative Paenibacillus Polymyxa, Bacillus cereus, Fictibacillus sp., and Brevibacillus agri Strains Isolated from Amazonian Dark Earth.</title>
        <authorList>
            <person name="Pellegrinetti T.A."/>
            <person name="Cunha I.C.M."/>
            <person name="Chaves M.G."/>
            <person name="Freitas A.S."/>
            <person name="Silva A.V.R."/>
            <person name="Tsai S.M."/>
            <person name="Mendes L.W."/>
        </authorList>
    </citation>
    <scope>NUCLEOTIDE SEQUENCE</scope>
    <source>
        <strain evidence="11">CENA-BCM004</strain>
    </source>
</reference>
<feature type="domain" description="AAA+ ATPase" evidence="10">
    <location>
        <begin position="33"/>
        <end position="201"/>
    </location>
</feature>
<keyword evidence="5" id="KW-0378">Hydrolase</keyword>
<dbReference type="PANTHER" id="PTHR42759">
    <property type="entry name" value="MOXR FAMILY PROTEIN"/>
    <property type="match status" value="1"/>
</dbReference>
<keyword evidence="3" id="KW-0963">Cytoplasm</keyword>
<dbReference type="SMART" id="SM00382">
    <property type="entry name" value="AAA"/>
    <property type="match status" value="1"/>
</dbReference>
<accession>A0ABT8E4Y1</accession>
<dbReference type="Pfam" id="PF07728">
    <property type="entry name" value="AAA_5"/>
    <property type="match status" value="1"/>
</dbReference>
<sequence length="304" mass="34279">MAERKENDIVSSGLLQNDVIKEVISRSLNYLSAGYPIHFTGPAGVGKTSLALLLAKKRRRPVMLMHGNEELSNEDLIGAFTGYHSQKVVDNFIRSVYKKEENVTETWSNGKLLKAVKNGYTLIYDEFTRSKPSTNNIFLSILEERILPLYGTKQQEPFIRVHPKFSVIFTSNPAEYAGVHQTQDALLDRLITIPIDYSDEETEAEILSKKTGVSKEKAAGITRIVSSLREKCPKNSQHRPSLRASLMIATLAHEEGIPVDGKDEDFQQLCFDILWFSVSKGLDESDQSKIKNIVEDTCKEIERE</sequence>
<evidence type="ECO:0000256" key="1">
    <source>
        <dbReference type="ARBA" id="ARBA00004496"/>
    </source>
</evidence>